<feature type="non-terminal residue" evidence="2">
    <location>
        <position position="1299"/>
    </location>
</feature>
<dbReference type="Proteomes" id="UP000747399">
    <property type="component" value="Unassembled WGS sequence"/>
</dbReference>
<feature type="region of interest" description="Disordered" evidence="1">
    <location>
        <begin position="1"/>
        <end position="21"/>
    </location>
</feature>
<keyword evidence="3" id="KW-1185">Reference proteome</keyword>
<evidence type="ECO:0000256" key="1">
    <source>
        <dbReference type="SAM" id="MobiDB-lite"/>
    </source>
</evidence>
<feature type="compositionally biased region" description="Low complexity" evidence="1">
    <location>
        <begin position="269"/>
        <end position="286"/>
    </location>
</feature>
<accession>A0A8J4B692</accession>
<proteinExistence type="predicted"/>
<feature type="region of interest" description="Disordered" evidence="1">
    <location>
        <begin position="631"/>
        <end position="662"/>
    </location>
</feature>
<name>A0A8J4B692_9CHLO</name>
<evidence type="ECO:0000313" key="2">
    <source>
        <dbReference type="EMBL" id="GIL54133.1"/>
    </source>
</evidence>
<protein>
    <submittedName>
        <fullName evidence="2">Uncharacterized protein</fullName>
    </submittedName>
</protein>
<feature type="compositionally biased region" description="Low complexity" evidence="1">
    <location>
        <begin position="631"/>
        <end position="645"/>
    </location>
</feature>
<sequence length="1299" mass="130476">AGMAPVAQVDVAGPDEVPEETETLHDIAAAAPLAALAAESSLSSADAPSDDELANLTEALSHPASSISRGDEAIGAGPAKEKPLTRPISATAKYTPHRQASDAAFAPALAAVPAPASTVTTPAAVHFPTSIRNLTSVSPEHLLRAFPGLDPRAQALRTVGQALLQARHPQLGAAAADPGLLLLLLRRKGILSESLSDAAAAPLLTALLLSEPRFFRIVGAVGTGGTSGAATAAGDLGGGGSSGGMDFAVQLRLDELMALVEPVRGGEPPAVAAAGAAQEGGSESSRNSQQSCLEESATNYVDTAATDIDEVVVKNAVLAASLDTEGLEAVFAADTDETVLDAVLAAVLDVVSCRIATETETAETEKTGIAGDGIGVKTGGGLSEAAVEAEAPSRAPAVIVQDVIGDIVSAFKSDTGGSDLYSSGSGGREAGVEGVDDELSDDAHVAMLLRLLERGARLEEEPLPDSEAKLQRLQLSPLPLDIGDKATASSSAPAAVGTASSQRVDHGVVQSTASGAASGASSSVNLDLVDLEAVEEALLRREPSRDAPLEDEPGPQAGLEPEPKVEPRLPSPPTSPPQVSQPLPPPQPPRQLLPYDTADLDADADADAGQAVAVAESQAVAPVPSTIKEPMAARVPSSPSSAHAAPDTEQLHDETSPGPSNAFTAVTAITTGNTTSSPLSVERLTGALSDIVSSANDAVTAAAELRIAIEQQAKLAVERHAVQPLDEGKELEADAELTHTSSFVIEAAVTECANTSRLLMLGLPTGAEVPVACSGSDGGIAAVAAALTTVDGDGEGVVVSVPHVSVPPFNEPGRAAADGSIIAVTPADGKHDAEVVATVTGGAAGIFSTAATESCACIAGEVPGHGSVNALPAAEAGESQPWQSSTASPSPLLLPVSVTVASTAATTASAPDSAPSAAHLQPAVVRYISALDVEVGEVEVLTALAAMAQHCAAAARVAIDCAVADLQPDVDVPEPTAFSTEALGVVEEPDAGALTGVDLLGESYSLAAATTTSAVAAAAQPTTTSSSGAPAMTDRRYSPILLTVLAPAVAQAWCRTLYVLGVAGVGPENALTRAAVSLLTDAAVAQTELLTPAPPVSGVGCSAVTPAADDIATGNFERRRIVKVLWNAQQVVSALSPLLPPGLQVGPVQDLHVLARLATEDVGSATTTTTPTSGPNMSGAAGPNLPSVRATESRAASLPAAAVSSPSGLSPLSHRPWSGMVPLQERLAELGVPGRDLASLAALRADAWGNHPLSCVVVAAAVKLLCQVLEVRRALLFGDEELLDTLMCGVCSRVAATTE</sequence>
<feature type="region of interest" description="Disordered" evidence="1">
    <location>
        <begin position="540"/>
        <end position="595"/>
    </location>
</feature>
<evidence type="ECO:0000313" key="3">
    <source>
        <dbReference type="Proteomes" id="UP000747399"/>
    </source>
</evidence>
<feature type="region of interest" description="Disordered" evidence="1">
    <location>
        <begin position="61"/>
        <end position="87"/>
    </location>
</feature>
<gene>
    <name evidence="2" type="ORF">Vafri_9690</name>
</gene>
<reference evidence="2" key="1">
    <citation type="journal article" date="2021" name="Proc. Natl. Acad. Sci. U.S.A.">
        <title>Three genomes in the algal genus Volvox reveal the fate of a haploid sex-determining region after a transition to homothallism.</title>
        <authorList>
            <person name="Yamamoto K."/>
            <person name="Hamaji T."/>
            <person name="Kawai-Toyooka H."/>
            <person name="Matsuzaki R."/>
            <person name="Takahashi F."/>
            <person name="Nishimura Y."/>
            <person name="Kawachi M."/>
            <person name="Noguchi H."/>
            <person name="Minakuchi Y."/>
            <person name="Umen J.G."/>
            <person name="Toyoda A."/>
            <person name="Nozaki H."/>
        </authorList>
    </citation>
    <scope>NUCLEOTIDE SEQUENCE</scope>
    <source>
        <strain evidence="2">NIES-3780</strain>
    </source>
</reference>
<organism evidence="2 3">
    <name type="scientific">Volvox africanus</name>
    <dbReference type="NCBI Taxonomy" id="51714"/>
    <lineage>
        <taxon>Eukaryota</taxon>
        <taxon>Viridiplantae</taxon>
        <taxon>Chlorophyta</taxon>
        <taxon>core chlorophytes</taxon>
        <taxon>Chlorophyceae</taxon>
        <taxon>CS clade</taxon>
        <taxon>Chlamydomonadales</taxon>
        <taxon>Volvocaceae</taxon>
        <taxon>Volvox</taxon>
    </lineage>
</organism>
<dbReference type="EMBL" id="BNCO01000016">
    <property type="protein sequence ID" value="GIL54133.1"/>
    <property type="molecule type" value="Genomic_DNA"/>
</dbReference>
<feature type="region of interest" description="Disordered" evidence="1">
    <location>
        <begin position="269"/>
        <end position="293"/>
    </location>
</feature>
<feature type="region of interest" description="Disordered" evidence="1">
    <location>
        <begin position="1162"/>
        <end position="1184"/>
    </location>
</feature>
<comment type="caution">
    <text evidence="2">The sequence shown here is derived from an EMBL/GenBank/DDBJ whole genome shotgun (WGS) entry which is preliminary data.</text>
</comment>
<feature type="compositionally biased region" description="Pro residues" evidence="1">
    <location>
        <begin position="582"/>
        <end position="591"/>
    </location>
</feature>